<feature type="compositionally biased region" description="Low complexity" evidence="1">
    <location>
        <begin position="126"/>
        <end position="143"/>
    </location>
</feature>
<feature type="compositionally biased region" description="Basic residues" evidence="1">
    <location>
        <begin position="185"/>
        <end position="197"/>
    </location>
</feature>
<feature type="compositionally biased region" description="Basic and acidic residues" evidence="1">
    <location>
        <begin position="315"/>
        <end position="328"/>
    </location>
</feature>
<dbReference type="EMBL" id="CADCUQ010000525">
    <property type="protein sequence ID" value="CAA9411707.1"/>
    <property type="molecule type" value="Genomic_DNA"/>
</dbReference>
<feature type="compositionally biased region" description="Basic residues" evidence="1">
    <location>
        <begin position="81"/>
        <end position="125"/>
    </location>
</feature>
<evidence type="ECO:0000256" key="1">
    <source>
        <dbReference type="SAM" id="MobiDB-lite"/>
    </source>
</evidence>
<feature type="compositionally biased region" description="Basic and acidic residues" evidence="1">
    <location>
        <begin position="337"/>
        <end position="351"/>
    </location>
</feature>
<dbReference type="AlphaFoldDB" id="A0A6N3IZ33"/>
<organism evidence="2">
    <name type="scientific">uncultured Phycisphaerae bacterium</name>
    <dbReference type="NCBI Taxonomy" id="904963"/>
    <lineage>
        <taxon>Bacteria</taxon>
        <taxon>Pseudomonadati</taxon>
        <taxon>Planctomycetota</taxon>
        <taxon>Phycisphaerae</taxon>
        <taxon>environmental samples</taxon>
    </lineage>
</organism>
<gene>
    <name evidence="2" type="ORF">AVDCRST_MAG64-2351</name>
</gene>
<feature type="compositionally biased region" description="Basic and acidic residues" evidence="1">
    <location>
        <begin position="247"/>
        <end position="272"/>
    </location>
</feature>
<name>A0A6N3IZ33_9BACT</name>
<feature type="non-terminal residue" evidence="2">
    <location>
        <position position="387"/>
    </location>
</feature>
<feature type="non-terminal residue" evidence="2">
    <location>
        <position position="1"/>
    </location>
</feature>
<protein>
    <submittedName>
        <fullName evidence="2">Type IV fimbrial assembly, ATPase PilB</fullName>
    </submittedName>
</protein>
<reference evidence="2" key="1">
    <citation type="submission" date="2020-02" db="EMBL/GenBank/DDBJ databases">
        <authorList>
            <person name="Meier V. D."/>
        </authorList>
    </citation>
    <scope>NUCLEOTIDE SEQUENCE</scope>
    <source>
        <strain evidence="2">AVDCRST_MAG64</strain>
    </source>
</reference>
<feature type="compositionally biased region" description="Basic and acidic residues" evidence="1">
    <location>
        <begin position="214"/>
        <end position="223"/>
    </location>
</feature>
<feature type="region of interest" description="Disordered" evidence="1">
    <location>
        <begin position="1"/>
        <end position="387"/>
    </location>
</feature>
<accession>A0A6N3IZ33</accession>
<sequence>DHRTRRRQRRTHDNGPGSHCRFRSGSARRPVPDGPAAPHAVRPVRRAGADRVRPPALPARAGRGRRRPPPAAGHAEPRRPAPGRRRGPVPRAGRRPRARPGRRHPGGRQRRVPAAGRRHPARHRIPGAAGRAGRRPGVAGPRGPARHDRPGPGHQAGEPRAVRGRQGRGVGRPRPAVRGAAGRPHAGRRGAGRRVRHSQAAPGRGDQPGQGDGPDEHRREAHPPGRAGQRAGRRPGHRPAAVIAADQLRRAGRDPAARQERPAVRAGGDRHGAGRPGAVPRPDLGRARDRPGHRPDRQRQDDDPLRGPAAAQRQGPEHPDAGGPDRVRAGGRQPDAGQREEGADVRQRAAERAAAGPGRDHGRRDPGPGDGHDGHPVRPDRAPRVQH</sequence>
<feature type="compositionally biased region" description="Basic residues" evidence="1">
    <location>
        <begin position="1"/>
        <end position="10"/>
    </location>
</feature>
<proteinExistence type="predicted"/>
<feature type="compositionally biased region" description="Basic and acidic residues" evidence="1">
    <location>
        <begin position="358"/>
        <end position="387"/>
    </location>
</feature>
<feature type="compositionally biased region" description="Low complexity" evidence="1">
    <location>
        <begin position="172"/>
        <end position="184"/>
    </location>
</feature>
<feature type="compositionally biased region" description="Basic and acidic residues" evidence="1">
    <location>
        <begin position="283"/>
        <end position="305"/>
    </location>
</feature>
<evidence type="ECO:0000313" key="2">
    <source>
        <dbReference type="EMBL" id="CAA9411707.1"/>
    </source>
</evidence>